<evidence type="ECO:0000313" key="1">
    <source>
        <dbReference type="EMBL" id="MBM9504048.1"/>
    </source>
</evidence>
<accession>A0ABS2TL35</accession>
<dbReference type="RefSeq" id="WP_205355940.1">
    <property type="nucleotide sequence ID" value="NZ_JADKYB010000003.1"/>
</dbReference>
<proteinExistence type="predicted"/>
<evidence type="ECO:0000313" key="2">
    <source>
        <dbReference type="Proteomes" id="UP000749040"/>
    </source>
</evidence>
<protein>
    <submittedName>
        <fullName evidence="1">Uncharacterized protein</fullName>
    </submittedName>
</protein>
<comment type="caution">
    <text evidence="1">The sequence shown here is derived from an EMBL/GenBank/DDBJ whole genome shotgun (WGS) entry which is preliminary data.</text>
</comment>
<sequence>MSYDLKAVIAGRGLLDALTGDVSAARLVDLRQGLALLPMTDALSEMLTDASRARHPAFWSLPAGFDQVLVEWSRTGPVAYVEAEYFGGVGQENAAVWRDGELVLGPLHLAEGEPVPVEGTPVRQALRALGVSAGEDDEFTAAGLGAHRNNDEWSS</sequence>
<name>A0ABS2TL35_9ACTN</name>
<dbReference type="EMBL" id="JADKYB010000003">
    <property type="protein sequence ID" value="MBM9504048.1"/>
    <property type="molecule type" value="Genomic_DNA"/>
</dbReference>
<keyword evidence="2" id="KW-1185">Reference proteome</keyword>
<gene>
    <name evidence="1" type="ORF">ITX44_05750</name>
</gene>
<reference evidence="1 2" key="1">
    <citation type="submission" date="2021-01" db="EMBL/GenBank/DDBJ databases">
        <title>Streptomyces acididurans sp. nov., isolated from a peat swamp forest soil.</title>
        <authorList>
            <person name="Chantavorakit T."/>
            <person name="Duangmal K."/>
        </authorList>
    </citation>
    <scope>NUCLEOTIDE SEQUENCE [LARGE SCALE GENOMIC DNA]</scope>
    <source>
        <strain evidence="1 2">KK5PA1</strain>
    </source>
</reference>
<dbReference type="Proteomes" id="UP000749040">
    <property type="component" value="Unassembled WGS sequence"/>
</dbReference>
<organism evidence="1 2">
    <name type="scientific">Actinacidiphila acididurans</name>
    <dbReference type="NCBI Taxonomy" id="2784346"/>
    <lineage>
        <taxon>Bacteria</taxon>
        <taxon>Bacillati</taxon>
        <taxon>Actinomycetota</taxon>
        <taxon>Actinomycetes</taxon>
        <taxon>Kitasatosporales</taxon>
        <taxon>Streptomycetaceae</taxon>
        <taxon>Actinacidiphila</taxon>
    </lineage>
</organism>